<evidence type="ECO:0000313" key="3">
    <source>
        <dbReference type="EMBL" id="EJU05054.1"/>
    </source>
</evidence>
<protein>
    <recommendedName>
        <fullName evidence="2">Chaperone DnaJ C-terminal domain-containing protein</fullName>
    </recommendedName>
</protein>
<dbReference type="AlphaFoldDB" id="M5G8H6"/>
<dbReference type="CDD" id="cd10747">
    <property type="entry name" value="DnaJ_C"/>
    <property type="match status" value="1"/>
</dbReference>
<keyword evidence="4" id="KW-1185">Reference proteome</keyword>
<feature type="domain" description="Chaperone DnaJ C-terminal" evidence="2">
    <location>
        <begin position="7"/>
        <end position="167"/>
    </location>
</feature>
<dbReference type="EMBL" id="JH795857">
    <property type="protein sequence ID" value="EJU05054.1"/>
    <property type="molecule type" value="Genomic_DNA"/>
</dbReference>
<dbReference type="GO" id="GO:0005829">
    <property type="term" value="C:cytosol"/>
    <property type="evidence" value="ECO:0007669"/>
    <property type="project" value="TreeGrafter"/>
</dbReference>
<accession>M5G8H6</accession>
<organism evidence="3 4">
    <name type="scientific">Dacryopinax primogenitus (strain DJM 731)</name>
    <name type="common">Brown rot fungus</name>
    <dbReference type="NCBI Taxonomy" id="1858805"/>
    <lineage>
        <taxon>Eukaryota</taxon>
        <taxon>Fungi</taxon>
        <taxon>Dikarya</taxon>
        <taxon>Basidiomycota</taxon>
        <taxon>Agaricomycotina</taxon>
        <taxon>Dacrymycetes</taxon>
        <taxon>Dacrymycetales</taxon>
        <taxon>Dacrymycetaceae</taxon>
        <taxon>Dacryopinax</taxon>
    </lineage>
</organism>
<dbReference type="GO" id="GO:0006457">
    <property type="term" value="P:protein folding"/>
    <property type="evidence" value="ECO:0007669"/>
    <property type="project" value="InterPro"/>
</dbReference>
<sequence length="185" mass="20548">KPKAWVYPLRLTLGELYTGCQKRFSVTRSLLNGRSLEGFIDIDVQPGWKKGTRITYPGAGSEVEPGGFQDLVFVVRQLPDDRFGREGVGGRDLVARFGLNLVDALAGCHHLSRIKTIDGREVEIQLPKGMIRDGDRAILPGEGMPIRQGGKIIGKGDLIIEWVLIYPDNLNLEQIAALRSVLWQE</sequence>
<evidence type="ECO:0000256" key="1">
    <source>
        <dbReference type="ARBA" id="ARBA00023186"/>
    </source>
</evidence>
<dbReference type="RefSeq" id="XP_040631948.1">
    <property type="nucleotide sequence ID" value="XM_040774787.1"/>
</dbReference>
<dbReference type="GeneID" id="63689849"/>
<dbReference type="HOGENOM" id="CLU_017633_6_3_1"/>
<reference evidence="3 4" key="1">
    <citation type="journal article" date="2012" name="Science">
        <title>The Paleozoic origin of enzymatic lignin decomposition reconstructed from 31 fungal genomes.</title>
        <authorList>
            <person name="Floudas D."/>
            <person name="Binder M."/>
            <person name="Riley R."/>
            <person name="Barry K."/>
            <person name="Blanchette R.A."/>
            <person name="Henrissat B."/>
            <person name="Martinez A.T."/>
            <person name="Otillar R."/>
            <person name="Spatafora J.W."/>
            <person name="Yadav J.S."/>
            <person name="Aerts A."/>
            <person name="Benoit I."/>
            <person name="Boyd A."/>
            <person name="Carlson A."/>
            <person name="Copeland A."/>
            <person name="Coutinho P.M."/>
            <person name="de Vries R.P."/>
            <person name="Ferreira P."/>
            <person name="Findley K."/>
            <person name="Foster B."/>
            <person name="Gaskell J."/>
            <person name="Glotzer D."/>
            <person name="Gorecki P."/>
            <person name="Heitman J."/>
            <person name="Hesse C."/>
            <person name="Hori C."/>
            <person name="Igarashi K."/>
            <person name="Jurgens J.A."/>
            <person name="Kallen N."/>
            <person name="Kersten P."/>
            <person name="Kohler A."/>
            <person name="Kuees U."/>
            <person name="Kumar T.K.A."/>
            <person name="Kuo A."/>
            <person name="LaButti K."/>
            <person name="Larrondo L.F."/>
            <person name="Lindquist E."/>
            <person name="Ling A."/>
            <person name="Lombard V."/>
            <person name="Lucas S."/>
            <person name="Lundell T."/>
            <person name="Martin R."/>
            <person name="McLaughlin D.J."/>
            <person name="Morgenstern I."/>
            <person name="Morin E."/>
            <person name="Murat C."/>
            <person name="Nagy L.G."/>
            <person name="Nolan M."/>
            <person name="Ohm R.A."/>
            <person name="Patyshakuliyeva A."/>
            <person name="Rokas A."/>
            <person name="Ruiz-Duenas F.J."/>
            <person name="Sabat G."/>
            <person name="Salamov A."/>
            <person name="Samejima M."/>
            <person name="Schmutz J."/>
            <person name="Slot J.C."/>
            <person name="St John F."/>
            <person name="Stenlid J."/>
            <person name="Sun H."/>
            <person name="Sun S."/>
            <person name="Syed K."/>
            <person name="Tsang A."/>
            <person name="Wiebenga A."/>
            <person name="Young D."/>
            <person name="Pisabarro A."/>
            <person name="Eastwood D.C."/>
            <person name="Martin F."/>
            <person name="Cullen D."/>
            <person name="Grigoriev I.V."/>
            <person name="Hibbett D.S."/>
        </authorList>
    </citation>
    <scope>NUCLEOTIDE SEQUENCE [LARGE SCALE GENOMIC DNA]</scope>
    <source>
        <strain evidence="3 4">DJM-731 SS1</strain>
    </source>
</reference>
<dbReference type="SUPFAM" id="SSF49493">
    <property type="entry name" value="HSP40/DnaJ peptide-binding domain"/>
    <property type="match status" value="2"/>
</dbReference>
<dbReference type="PANTHER" id="PTHR24078:SF553">
    <property type="entry name" value="DNAJ HOMOLOG SUBFAMILY B MEMBER 5"/>
    <property type="match status" value="1"/>
</dbReference>
<dbReference type="GO" id="GO:0051087">
    <property type="term" value="F:protein-folding chaperone binding"/>
    <property type="evidence" value="ECO:0007669"/>
    <property type="project" value="TreeGrafter"/>
</dbReference>
<dbReference type="OrthoDB" id="10250354at2759"/>
<feature type="non-terminal residue" evidence="3">
    <location>
        <position position="1"/>
    </location>
</feature>
<evidence type="ECO:0000259" key="2">
    <source>
        <dbReference type="Pfam" id="PF01556"/>
    </source>
</evidence>
<dbReference type="OMA" id="QFHFRIT"/>
<dbReference type="InterPro" id="IPR002939">
    <property type="entry name" value="DnaJ_C"/>
</dbReference>
<dbReference type="PANTHER" id="PTHR24078">
    <property type="entry name" value="DNAJ HOMOLOG SUBFAMILY C MEMBER"/>
    <property type="match status" value="1"/>
</dbReference>
<keyword evidence="1" id="KW-0143">Chaperone</keyword>
<dbReference type="Pfam" id="PF01556">
    <property type="entry name" value="DnaJ_C"/>
    <property type="match status" value="1"/>
</dbReference>
<dbReference type="InterPro" id="IPR008971">
    <property type="entry name" value="HSP40/DnaJ_pept-bd"/>
</dbReference>
<gene>
    <name evidence="3" type="ORF">DACRYDRAFT_47846</name>
</gene>
<dbReference type="Proteomes" id="UP000030653">
    <property type="component" value="Unassembled WGS sequence"/>
</dbReference>
<dbReference type="STRING" id="1858805.M5G8H6"/>
<dbReference type="GO" id="GO:0051082">
    <property type="term" value="F:unfolded protein binding"/>
    <property type="evidence" value="ECO:0007669"/>
    <property type="project" value="InterPro"/>
</dbReference>
<name>M5G8H6_DACPD</name>
<evidence type="ECO:0000313" key="4">
    <source>
        <dbReference type="Proteomes" id="UP000030653"/>
    </source>
</evidence>
<dbReference type="Gene3D" id="2.60.260.20">
    <property type="entry name" value="Urease metallochaperone UreE, N-terminal domain"/>
    <property type="match status" value="2"/>
</dbReference>
<dbReference type="InterPro" id="IPR051339">
    <property type="entry name" value="DnaJ_subfamily_B"/>
</dbReference>
<proteinExistence type="predicted"/>
<dbReference type="GO" id="GO:0006413">
    <property type="term" value="P:translational initiation"/>
    <property type="evidence" value="ECO:0007669"/>
    <property type="project" value="TreeGrafter"/>
</dbReference>